<dbReference type="InterPro" id="IPR057154">
    <property type="entry name" value="DUF7832"/>
</dbReference>
<name>A0A9W3P218_BACTU</name>
<gene>
    <name evidence="2" type="ORF">BTF1_03210</name>
</gene>
<proteinExistence type="predicted"/>
<evidence type="ECO:0000313" key="3">
    <source>
        <dbReference type="Proteomes" id="UP000005257"/>
    </source>
</evidence>
<evidence type="ECO:0000259" key="1">
    <source>
        <dbReference type="Pfam" id="PF25191"/>
    </source>
</evidence>
<evidence type="ECO:0000313" key="2">
    <source>
        <dbReference type="EMBL" id="AFQ24865.1"/>
    </source>
</evidence>
<accession>A0A9W3P218</accession>
<dbReference type="RefSeq" id="WP_000487868.1">
    <property type="nucleotide sequence ID" value="NC_018508.1"/>
</dbReference>
<dbReference type="Proteomes" id="UP000005257">
    <property type="component" value="Chromosome"/>
</dbReference>
<feature type="domain" description="DUF7832" evidence="1">
    <location>
        <begin position="6"/>
        <end position="117"/>
    </location>
</feature>
<organism evidence="2 3">
    <name type="scientific">Bacillus thuringiensis HD-789</name>
    <dbReference type="NCBI Taxonomy" id="1217737"/>
    <lineage>
        <taxon>Bacteria</taxon>
        <taxon>Bacillati</taxon>
        <taxon>Bacillota</taxon>
        <taxon>Bacilli</taxon>
        <taxon>Bacillales</taxon>
        <taxon>Bacillaceae</taxon>
        <taxon>Bacillus</taxon>
        <taxon>Bacillus cereus group</taxon>
    </lineage>
</organism>
<dbReference type="AlphaFoldDB" id="A0A9W3P218"/>
<protein>
    <recommendedName>
        <fullName evidence="1">DUF7832 domain-containing protein</fullName>
    </recommendedName>
</protein>
<dbReference type="Pfam" id="PF25191">
    <property type="entry name" value="DUF7832"/>
    <property type="match status" value="1"/>
</dbReference>
<sequence length="146" mass="17716">MFQTIIYDKAKYHYEGDFPQELPMEQAFVHTGMFLGWIIDNNLFSDEFLEETEEEINKFKLRKMTGTQVYMFWDGVLSDDMLNDEGNQFAIDYFDFEKGLYLDDYDDVFLECDTLYQVQDTWENYFKLKEVIDIRYTEWKKLKNNG</sequence>
<reference evidence="2 3" key="1">
    <citation type="journal article" date="2013" name="Genome Announc.">
        <title>Complete Genome Sequence of Bacillus thuringiensis Serovar Israelensis Strain HD-789.</title>
        <authorList>
            <person name="Doggett N.A."/>
            <person name="Stubben C.J."/>
            <person name="Chertkov O."/>
            <person name="Bruce D.C."/>
            <person name="Detter J.C."/>
            <person name="Johnson S.L."/>
            <person name="Han C.S."/>
        </authorList>
    </citation>
    <scope>NUCLEOTIDE SEQUENCE [LARGE SCALE GENOMIC DNA]</scope>
    <source>
        <strain evidence="2 3">HD-789</strain>
    </source>
</reference>
<dbReference type="EMBL" id="CP003763">
    <property type="protein sequence ID" value="AFQ24865.1"/>
    <property type="molecule type" value="Genomic_DNA"/>
</dbReference>
<dbReference type="KEGG" id="btn:BTF1_03210"/>